<name>A0A2S6G661_9GAMM</name>
<evidence type="ECO:0000313" key="1">
    <source>
        <dbReference type="EMBL" id="PPK51372.1"/>
    </source>
</evidence>
<evidence type="ECO:0000313" key="4">
    <source>
        <dbReference type="Proteomes" id="UP000239648"/>
    </source>
</evidence>
<proteinExistence type="predicted"/>
<evidence type="ECO:0000313" key="3">
    <source>
        <dbReference type="Proteomes" id="UP000239446"/>
    </source>
</evidence>
<reference evidence="2 3" key="2">
    <citation type="submission" date="2018-02" db="EMBL/GenBank/DDBJ databases">
        <title>Subsurface microbial communities from deep shales in Ohio and West Virginia, USA.</title>
        <authorList>
            <person name="Wrighton K."/>
        </authorList>
    </citation>
    <scope>NUCLEOTIDE SEQUENCE [LARGE SCALE GENOMIC DNA]</scope>
    <source>
        <strain evidence="2 3">UTICA-S1B9</strain>
    </source>
</reference>
<gene>
    <name evidence="2" type="ORF">B0H24_101269</name>
    <name evidence="1" type="ORF">BY455_11369</name>
</gene>
<keyword evidence="4" id="KW-1185">Reference proteome</keyword>
<dbReference type="AlphaFoldDB" id="A0A2S6G661"/>
<reference evidence="1 4" key="1">
    <citation type="submission" date="2018-02" db="EMBL/GenBank/DDBJ databases">
        <title>Deep subsurface shale carbon reservoir microbial communities from Ohio and West Virginia, USA.</title>
        <authorList>
            <person name="Wrighton K."/>
        </authorList>
    </citation>
    <scope>NUCLEOTIDE SEQUENCE [LARGE SCALE GENOMIC DNA]</scope>
    <source>
        <strain evidence="1 4">UTICA-S1B6</strain>
    </source>
</reference>
<dbReference type="Proteomes" id="UP000239648">
    <property type="component" value="Unassembled WGS sequence"/>
</dbReference>
<dbReference type="EMBL" id="PTIU01000012">
    <property type="protein sequence ID" value="PPK54625.1"/>
    <property type="molecule type" value="Genomic_DNA"/>
</dbReference>
<dbReference type="EMBL" id="PTIT01000013">
    <property type="protein sequence ID" value="PPK51372.1"/>
    <property type="molecule type" value="Genomic_DNA"/>
</dbReference>
<organism evidence="2 3">
    <name type="scientific">Marinobacter persicus</name>
    <dbReference type="NCBI Taxonomy" id="930118"/>
    <lineage>
        <taxon>Bacteria</taxon>
        <taxon>Pseudomonadati</taxon>
        <taxon>Pseudomonadota</taxon>
        <taxon>Gammaproteobacteria</taxon>
        <taxon>Pseudomonadales</taxon>
        <taxon>Marinobacteraceae</taxon>
        <taxon>Marinobacter</taxon>
    </lineage>
</organism>
<comment type="caution">
    <text evidence="2">The sequence shown here is derived from an EMBL/GenBank/DDBJ whole genome shotgun (WGS) entry which is preliminary data.</text>
</comment>
<protein>
    <submittedName>
        <fullName evidence="2">Uncharacterized protein</fullName>
    </submittedName>
</protein>
<evidence type="ECO:0000313" key="2">
    <source>
        <dbReference type="EMBL" id="PPK54625.1"/>
    </source>
</evidence>
<accession>A0A2S6G661</accession>
<dbReference type="Proteomes" id="UP000239446">
    <property type="component" value="Unassembled WGS sequence"/>
</dbReference>
<sequence length="125" mass="13949">MAGFPKHWPECCPPDDAQPAEGVVYRICRENPPALADFRSHAELGKSSKGDPCMRHGLSVFRDISDARHVTELFPKLGKLIFRGELAPEHGKIKPTPAKTRPSHVTWWPFEEIERASAFTVSSEG</sequence>